<dbReference type="InterPro" id="IPR002401">
    <property type="entry name" value="Cyt_P450_E_grp-I"/>
</dbReference>
<dbReference type="PROSITE" id="PS00086">
    <property type="entry name" value="CYTOCHROME_P450"/>
    <property type="match status" value="1"/>
</dbReference>
<evidence type="ECO:0000256" key="8">
    <source>
        <dbReference type="RuleBase" id="RU000461"/>
    </source>
</evidence>
<dbReference type="PANTHER" id="PTHR24289:SF1">
    <property type="entry name" value="STEROID 17-ALPHA-HYDROXYLASE_17,20 LYASE"/>
    <property type="match status" value="1"/>
</dbReference>
<proteinExistence type="inferred from homology"/>
<dbReference type="PRINTS" id="PR00385">
    <property type="entry name" value="P450"/>
</dbReference>
<reference evidence="10 11" key="1">
    <citation type="submission" date="2025-04" db="UniProtKB">
        <authorList>
            <consortium name="RefSeq"/>
        </authorList>
    </citation>
    <scope>IDENTIFICATION</scope>
    <source>
        <tissue evidence="10 11">Whole sample</tissue>
    </source>
</reference>
<evidence type="ECO:0000256" key="2">
    <source>
        <dbReference type="ARBA" id="ARBA00022617"/>
    </source>
</evidence>
<dbReference type="Gene3D" id="1.10.630.10">
    <property type="entry name" value="Cytochrome P450"/>
    <property type="match status" value="1"/>
</dbReference>
<dbReference type="GO" id="GO:0005506">
    <property type="term" value="F:iron ion binding"/>
    <property type="evidence" value="ECO:0007669"/>
    <property type="project" value="InterPro"/>
</dbReference>
<gene>
    <name evidence="10 11 12 13" type="primary">LOC111107266</name>
</gene>
<name>A0A8B8B4E4_CRAVI</name>
<dbReference type="GeneID" id="111107266"/>
<keyword evidence="6 8" id="KW-0503">Monooxygenase</keyword>
<dbReference type="RefSeq" id="XP_022298086.1">
    <property type="nucleotide sequence ID" value="XM_022442378.1"/>
</dbReference>
<dbReference type="InterPro" id="IPR017972">
    <property type="entry name" value="Cyt_P450_CS"/>
</dbReference>
<dbReference type="AlphaFoldDB" id="A0A8B8B4E4"/>
<dbReference type="RefSeq" id="XP_022298085.1">
    <property type="nucleotide sequence ID" value="XM_022442377.1"/>
</dbReference>
<evidence type="ECO:0000256" key="7">
    <source>
        <dbReference type="PIRSR" id="PIRSR602401-1"/>
    </source>
</evidence>
<keyword evidence="2 7" id="KW-0349">Heme</keyword>
<dbReference type="GO" id="GO:0020037">
    <property type="term" value="F:heme binding"/>
    <property type="evidence" value="ECO:0007669"/>
    <property type="project" value="InterPro"/>
</dbReference>
<evidence type="ECO:0000256" key="3">
    <source>
        <dbReference type="ARBA" id="ARBA00022723"/>
    </source>
</evidence>
<dbReference type="PANTHER" id="PTHR24289">
    <property type="entry name" value="STEROID 17-ALPHA-HYDROXYLASE/17,20 LYASE"/>
    <property type="match status" value="1"/>
</dbReference>
<comment type="cofactor">
    <cofactor evidence="7">
        <name>heme</name>
        <dbReference type="ChEBI" id="CHEBI:30413"/>
    </cofactor>
</comment>
<organism evidence="9 11">
    <name type="scientific">Crassostrea virginica</name>
    <name type="common">Eastern oyster</name>
    <dbReference type="NCBI Taxonomy" id="6565"/>
    <lineage>
        <taxon>Eukaryota</taxon>
        <taxon>Metazoa</taxon>
        <taxon>Spiralia</taxon>
        <taxon>Lophotrochozoa</taxon>
        <taxon>Mollusca</taxon>
        <taxon>Bivalvia</taxon>
        <taxon>Autobranchia</taxon>
        <taxon>Pteriomorphia</taxon>
        <taxon>Ostreida</taxon>
        <taxon>Ostreoidea</taxon>
        <taxon>Ostreidae</taxon>
        <taxon>Crassostrea</taxon>
    </lineage>
</organism>
<evidence type="ECO:0000256" key="6">
    <source>
        <dbReference type="ARBA" id="ARBA00023033"/>
    </source>
</evidence>
<dbReference type="GO" id="GO:0042448">
    <property type="term" value="P:progesterone metabolic process"/>
    <property type="evidence" value="ECO:0007669"/>
    <property type="project" value="TreeGrafter"/>
</dbReference>
<dbReference type="Proteomes" id="UP000694844">
    <property type="component" value="Chromosome 8"/>
</dbReference>
<evidence type="ECO:0000313" key="11">
    <source>
        <dbReference type="RefSeq" id="XP_022298086.1"/>
    </source>
</evidence>
<protein>
    <submittedName>
        <fullName evidence="10 11">Steroid 17-alpha-hydroxylase/17,20 lyase-like</fullName>
    </submittedName>
</protein>
<dbReference type="PRINTS" id="PR00463">
    <property type="entry name" value="EP450I"/>
</dbReference>
<dbReference type="SUPFAM" id="SSF48264">
    <property type="entry name" value="Cytochrome P450"/>
    <property type="match status" value="1"/>
</dbReference>
<evidence type="ECO:0000256" key="1">
    <source>
        <dbReference type="ARBA" id="ARBA00010617"/>
    </source>
</evidence>
<dbReference type="InterPro" id="IPR036396">
    <property type="entry name" value="Cyt_P450_sf"/>
</dbReference>
<evidence type="ECO:0000313" key="9">
    <source>
        <dbReference type="Proteomes" id="UP000694844"/>
    </source>
</evidence>
<dbReference type="Pfam" id="PF00067">
    <property type="entry name" value="p450"/>
    <property type="match status" value="1"/>
</dbReference>
<sequence>MLEYILSAVILTLCVIFTIYFTKAKNEPPGPKGYPFLGVVFEVDIHNTYQKLHEWGQTFGDVFQFQILGRKFVCINSIELLQETFLKEPNATITAHRPSSFIGKYLLDDYADIVSSSPSVTWTKRRKFSHRLLHAYGEGLESIETQILQNMLTFKQNVRQISERNVNPSSLVEEFVLGTIEFLLIGQSFGKDGGLQCLLKDENDLGNRVAHPSTDVVYTALPFLRFLPLKASLEIAQVMHKHQEVLDKLDSLLREDNCYKKGIYYMLKETMTEKDENGKFWFTEKNLSGFMYNLVGAGYLTTRGTLLSLICVLAKRPDLQKSLQREVDGVIGQDREPRLSDREKCPLLEAVVLETLRYISHVPLFIPHATSASTTIGGYKIAKGTMVVPNSWSMHHNERYWEEPFSFKPERFLDEEGRLLPANHPTRKMLAVFGKGKRSCIGEVFAKSRIFLFLSSLMQIATIAEPDDKPLSDLDPRTMVPGVVLQPQEYEVRFLLRRQS</sequence>
<dbReference type="OrthoDB" id="6141112at2759"/>
<feature type="binding site" description="axial binding residue" evidence="7">
    <location>
        <position position="440"/>
    </location>
    <ligand>
        <name>heme</name>
        <dbReference type="ChEBI" id="CHEBI:30413"/>
    </ligand>
    <ligandPart>
        <name>Fe</name>
        <dbReference type="ChEBI" id="CHEBI:18248"/>
    </ligandPart>
</feature>
<evidence type="ECO:0000313" key="10">
    <source>
        <dbReference type="RefSeq" id="XP_022298085.1"/>
    </source>
</evidence>
<evidence type="ECO:0000256" key="4">
    <source>
        <dbReference type="ARBA" id="ARBA00023002"/>
    </source>
</evidence>
<keyword evidence="5 7" id="KW-0408">Iron</keyword>
<dbReference type="KEGG" id="cvn:111107266"/>
<dbReference type="RefSeq" id="XP_022298088.1">
    <property type="nucleotide sequence ID" value="XM_022442380.1"/>
</dbReference>
<keyword evidence="9" id="KW-1185">Reference proteome</keyword>
<dbReference type="GO" id="GO:0042446">
    <property type="term" value="P:hormone biosynthetic process"/>
    <property type="evidence" value="ECO:0007669"/>
    <property type="project" value="TreeGrafter"/>
</dbReference>
<evidence type="ECO:0000313" key="12">
    <source>
        <dbReference type="RefSeq" id="XP_022298087.1"/>
    </source>
</evidence>
<dbReference type="GO" id="GO:0004508">
    <property type="term" value="F:steroid 17-alpha-monooxygenase activity"/>
    <property type="evidence" value="ECO:0007669"/>
    <property type="project" value="TreeGrafter"/>
</dbReference>
<evidence type="ECO:0000256" key="5">
    <source>
        <dbReference type="ARBA" id="ARBA00023004"/>
    </source>
</evidence>
<evidence type="ECO:0000313" key="13">
    <source>
        <dbReference type="RefSeq" id="XP_022298088.1"/>
    </source>
</evidence>
<dbReference type="RefSeq" id="XP_022298087.1">
    <property type="nucleotide sequence ID" value="XM_022442379.1"/>
</dbReference>
<accession>A0A8B8B4E4</accession>
<dbReference type="InterPro" id="IPR001128">
    <property type="entry name" value="Cyt_P450"/>
</dbReference>
<comment type="similarity">
    <text evidence="1 8">Belongs to the cytochrome P450 family.</text>
</comment>
<keyword evidence="3 7" id="KW-0479">Metal-binding</keyword>
<keyword evidence="4 8" id="KW-0560">Oxidoreductase</keyword>